<accession>A0ABQ9HGI7</accession>
<proteinExistence type="predicted"/>
<comment type="caution">
    <text evidence="1">The sequence shown here is derived from an EMBL/GenBank/DDBJ whole genome shotgun (WGS) entry which is preliminary data.</text>
</comment>
<organism evidence="1 2">
    <name type="scientific">Dryococelus australis</name>
    <dbReference type="NCBI Taxonomy" id="614101"/>
    <lineage>
        <taxon>Eukaryota</taxon>
        <taxon>Metazoa</taxon>
        <taxon>Ecdysozoa</taxon>
        <taxon>Arthropoda</taxon>
        <taxon>Hexapoda</taxon>
        <taxon>Insecta</taxon>
        <taxon>Pterygota</taxon>
        <taxon>Neoptera</taxon>
        <taxon>Polyneoptera</taxon>
        <taxon>Phasmatodea</taxon>
        <taxon>Verophasmatodea</taxon>
        <taxon>Anareolatae</taxon>
        <taxon>Phasmatidae</taxon>
        <taxon>Eurycanthinae</taxon>
        <taxon>Dryococelus</taxon>
    </lineage>
</organism>
<reference evidence="1 2" key="1">
    <citation type="submission" date="2023-02" db="EMBL/GenBank/DDBJ databases">
        <title>LHISI_Scaffold_Assembly.</title>
        <authorList>
            <person name="Stuart O.P."/>
            <person name="Cleave R."/>
            <person name="Magrath M.J.L."/>
            <person name="Mikheyev A.S."/>
        </authorList>
    </citation>
    <scope>NUCLEOTIDE SEQUENCE [LARGE SCALE GENOMIC DNA]</scope>
    <source>
        <strain evidence="1">Daus_M_001</strain>
        <tissue evidence="1">Leg muscle</tissue>
    </source>
</reference>
<keyword evidence="2" id="KW-1185">Reference proteome</keyword>
<name>A0ABQ9HGI7_9NEOP</name>
<dbReference type="Proteomes" id="UP001159363">
    <property type="component" value="Chromosome 4"/>
</dbReference>
<dbReference type="EMBL" id="JARBHB010000005">
    <property type="protein sequence ID" value="KAJ8883440.1"/>
    <property type="molecule type" value="Genomic_DNA"/>
</dbReference>
<sequence>MALAPFLYIHICYILRSLMARIVRDGKALLNFDLENIDNLSKVSSVDVGVLKCRQVLISVIEKVRKRSGVSRSVTSLDPKVIIHEPTCG</sequence>
<evidence type="ECO:0000313" key="1">
    <source>
        <dbReference type="EMBL" id="KAJ8883440.1"/>
    </source>
</evidence>
<evidence type="ECO:0000313" key="2">
    <source>
        <dbReference type="Proteomes" id="UP001159363"/>
    </source>
</evidence>
<protein>
    <submittedName>
        <fullName evidence="1">Uncharacterized protein</fullName>
    </submittedName>
</protein>
<gene>
    <name evidence="1" type="ORF">PR048_015283</name>
</gene>